<dbReference type="GO" id="GO:0005524">
    <property type="term" value="F:ATP binding"/>
    <property type="evidence" value="ECO:0007669"/>
    <property type="project" value="UniProtKB-KW"/>
</dbReference>
<keyword evidence="11" id="KW-1185">Reference proteome</keyword>
<feature type="domain" description="Helicase ATP-binding" evidence="8">
    <location>
        <begin position="706"/>
        <end position="906"/>
    </location>
</feature>
<dbReference type="PROSITE" id="PS51194">
    <property type="entry name" value="HELICASE_CTER"/>
    <property type="match status" value="1"/>
</dbReference>
<comment type="subcellular location">
    <subcellularLocation>
        <location evidence="1">Nucleus</location>
    </subcellularLocation>
</comment>
<evidence type="ECO:0000259" key="9">
    <source>
        <dbReference type="PROSITE" id="PS51194"/>
    </source>
</evidence>
<dbReference type="Gene3D" id="3.40.50.10810">
    <property type="entry name" value="Tandem AAA-ATPase domain"/>
    <property type="match status" value="1"/>
</dbReference>
<dbReference type="GO" id="GO:0005634">
    <property type="term" value="C:nucleus"/>
    <property type="evidence" value="ECO:0007669"/>
    <property type="project" value="UniProtKB-SubCell"/>
</dbReference>
<reference evidence="10 11" key="3">
    <citation type="journal article" date="2010" name="BMC Genomics">
        <title>Transcriptome sequencing and comparative analysis of cucumber flowers with different sex types.</title>
        <authorList>
            <person name="Guo S."/>
            <person name="Zheng Y."/>
            <person name="Joung J.G."/>
            <person name="Liu S."/>
            <person name="Zhang Z."/>
            <person name="Crasta O.R."/>
            <person name="Sobral B.W."/>
            <person name="Xu Y."/>
            <person name="Huang S."/>
            <person name="Fei Z."/>
        </authorList>
    </citation>
    <scope>NUCLEOTIDE SEQUENCE [LARGE SCALE GENOMIC DNA]</scope>
    <source>
        <strain evidence="11">cv. 9930</strain>
    </source>
</reference>
<feature type="compositionally biased region" description="Basic and acidic residues" evidence="7">
    <location>
        <begin position="478"/>
        <end position="487"/>
    </location>
</feature>
<dbReference type="InterPro" id="IPR027417">
    <property type="entry name" value="P-loop_NTPase"/>
</dbReference>
<feature type="region of interest" description="Disordered" evidence="7">
    <location>
        <begin position="629"/>
        <end position="648"/>
    </location>
</feature>
<proteinExistence type="predicted"/>
<dbReference type="OMA" id="WEIPIPV"/>
<reference evidence="10 11" key="1">
    <citation type="journal article" date="2009" name="Nat. Genet.">
        <title>The genome of the cucumber, Cucumis sativus L.</title>
        <authorList>
            <person name="Huang S."/>
            <person name="Li R."/>
            <person name="Zhang Z."/>
            <person name="Li L."/>
            <person name="Gu X."/>
            <person name="Fan W."/>
            <person name="Lucas W.J."/>
            <person name="Wang X."/>
            <person name="Xie B."/>
            <person name="Ni P."/>
            <person name="Ren Y."/>
            <person name="Zhu H."/>
            <person name="Li J."/>
            <person name="Lin K."/>
            <person name="Jin W."/>
            <person name="Fei Z."/>
            <person name="Li G."/>
            <person name="Staub J."/>
            <person name="Kilian A."/>
            <person name="van der Vossen E.A."/>
            <person name="Wu Y."/>
            <person name="Guo J."/>
            <person name="He J."/>
            <person name="Jia Z."/>
            <person name="Ren Y."/>
            <person name="Tian G."/>
            <person name="Lu Y."/>
            <person name="Ruan J."/>
            <person name="Qian W."/>
            <person name="Wang M."/>
            <person name="Huang Q."/>
            <person name="Li B."/>
            <person name="Xuan Z."/>
            <person name="Cao J."/>
            <person name="Asan"/>
            <person name="Wu Z."/>
            <person name="Zhang J."/>
            <person name="Cai Q."/>
            <person name="Bai Y."/>
            <person name="Zhao B."/>
            <person name="Han Y."/>
            <person name="Li Y."/>
            <person name="Li X."/>
            <person name="Wang S."/>
            <person name="Shi Q."/>
            <person name="Liu S."/>
            <person name="Cho W.K."/>
            <person name="Kim J.Y."/>
            <person name="Xu Y."/>
            <person name="Heller-Uszynska K."/>
            <person name="Miao H."/>
            <person name="Cheng Z."/>
            <person name="Zhang S."/>
            <person name="Wu J."/>
            <person name="Yang Y."/>
            <person name="Kang H."/>
            <person name="Li M."/>
            <person name="Liang H."/>
            <person name="Ren X."/>
            <person name="Shi Z."/>
            <person name="Wen M."/>
            <person name="Jian M."/>
            <person name="Yang H."/>
            <person name="Zhang G."/>
            <person name="Yang Z."/>
            <person name="Chen R."/>
            <person name="Liu S."/>
            <person name="Li J."/>
            <person name="Ma L."/>
            <person name="Liu H."/>
            <person name="Zhou Y."/>
            <person name="Zhao J."/>
            <person name="Fang X."/>
            <person name="Li G."/>
            <person name="Fang L."/>
            <person name="Li Y."/>
            <person name="Liu D."/>
            <person name="Zheng H."/>
            <person name="Zhang Y."/>
            <person name="Qin N."/>
            <person name="Li Z."/>
            <person name="Yang G."/>
            <person name="Yang S."/>
            <person name="Bolund L."/>
            <person name="Kristiansen K."/>
            <person name="Zheng H."/>
            <person name="Li S."/>
            <person name="Zhang X."/>
            <person name="Yang H."/>
            <person name="Wang J."/>
            <person name="Sun R."/>
            <person name="Zhang B."/>
            <person name="Jiang S."/>
            <person name="Wang J."/>
            <person name="Du Y."/>
            <person name="Li S."/>
        </authorList>
    </citation>
    <scope>NUCLEOTIDE SEQUENCE [LARGE SCALE GENOMIC DNA]</scope>
    <source>
        <strain evidence="11">cv. 9930</strain>
    </source>
</reference>
<dbReference type="InterPro" id="IPR049730">
    <property type="entry name" value="SNF2/RAD54-like_C"/>
</dbReference>
<feature type="region of interest" description="Disordered" evidence="7">
    <location>
        <begin position="456"/>
        <end position="488"/>
    </location>
</feature>
<keyword evidence="6" id="KW-0539">Nucleus</keyword>
<keyword evidence="3" id="KW-0378">Hydrolase</keyword>
<name>A0A0A0KM17_CUCSA</name>
<protein>
    <recommendedName>
        <fullName evidence="12">SNF2 domain-containing protein CLASSY 1-like</fullName>
    </recommendedName>
</protein>
<evidence type="ECO:0000256" key="4">
    <source>
        <dbReference type="ARBA" id="ARBA00022806"/>
    </source>
</evidence>
<dbReference type="CDD" id="cd18793">
    <property type="entry name" value="SF2_C_SNF"/>
    <property type="match status" value="1"/>
</dbReference>
<keyword evidence="4" id="KW-0347">Helicase</keyword>
<evidence type="ECO:0000256" key="2">
    <source>
        <dbReference type="ARBA" id="ARBA00022741"/>
    </source>
</evidence>
<dbReference type="KEGG" id="csv:101215377"/>
<dbReference type="SUPFAM" id="SSF52540">
    <property type="entry name" value="P-loop containing nucleoside triphosphate hydrolases"/>
    <property type="match status" value="2"/>
</dbReference>
<evidence type="ECO:0000256" key="5">
    <source>
        <dbReference type="ARBA" id="ARBA00022840"/>
    </source>
</evidence>
<dbReference type="Pfam" id="PF00176">
    <property type="entry name" value="SNF2-rel_dom"/>
    <property type="match status" value="1"/>
</dbReference>
<dbReference type="InterPro" id="IPR038718">
    <property type="entry name" value="SNF2-like_sf"/>
</dbReference>
<dbReference type="GO" id="GO:0080188">
    <property type="term" value="P:gene silencing by siRNA-directed DNA methylation"/>
    <property type="evidence" value="ECO:0007669"/>
    <property type="project" value="InterPro"/>
</dbReference>
<feature type="domain" description="Helicase C-terminal" evidence="9">
    <location>
        <begin position="1065"/>
        <end position="1249"/>
    </location>
</feature>
<dbReference type="CDD" id="cd18007">
    <property type="entry name" value="DEXHc_ATRX-like"/>
    <property type="match status" value="1"/>
</dbReference>
<reference evidence="10 11" key="4">
    <citation type="journal article" date="2011" name="BMC Genomics">
        <title>RNA-Seq improves annotation of protein-coding genes in the cucumber genome.</title>
        <authorList>
            <person name="Li Z."/>
            <person name="Zhang Z."/>
            <person name="Yan P."/>
            <person name="Huang S."/>
            <person name="Fei Z."/>
            <person name="Lin K."/>
        </authorList>
    </citation>
    <scope>NUCLEOTIDE SEQUENCE [LARGE SCALE GENOMIC DNA]</scope>
    <source>
        <strain evidence="11">cv. 9930</strain>
    </source>
</reference>
<evidence type="ECO:0000313" key="10">
    <source>
        <dbReference type="EMBL" id="KGN50700.1"/>
    </source>
</evidence>
<dbReference type="STRING" id="3659.A0A0A0KM17"/>
<accession>A0A0A0KM17</accession>
<dbReference type="PANTHER" id="PTHR45821">
    <property type="entry name" value="SNF2 DOMAIN-CONTAINING PROTEIN CLASSY 2-RELATED"/>
    <property type="match status" value="1"/>
</dbReference>
<dbReference type="eggNOG" id="KOG0390">
    <property type="taxonomic scope" value="Eukaryota"/>
</dbReference>
<dbReference type="InterPro" id="IPR000330">
    <property type="entry name" value="SNF2_N"/>
</dbReference>
<evidence type="ECO:0000313" key="11">
    <source>
        <dbReference type="Proteomes" id="UP000029981"/>
    </source>
</evidence>
<evidence type="ECO:0000259" key="8">
    <source>
        <dbReference type="PROSITE" id="PS51192"/>
    </source>
</evidence>
<evidence type="ECO:0008006" key="12">
    <source>
        <dbReference type="Google" id="ProtNLM"/>
    </source>
</evidence>
<dbReference type="GO" id="GO:0004386">
    <property type="term" value="F:helicase activity"/>
    <property type="evidence" value="ECO:0007669"/>
    <property type="project" value="UniProtKB-KW"/>
</dbReference>
<keyword evidence="2" id="KW-0547">Nucleotide-binding</keyword>
<dbReference type="SMART" id="SM00487">
    <property type="entry name" value="DEXDc"/>
    <property type="match status" value="1"/>
</dbReference>
<evidence type="ECO:0000256" key="7">
    <source>
        <dbReference type="SAM" id="MobiDB-lite"/>
    </source>
</evidence>
<evidence type="ECO:0000256" key="1">
    <source>
        <dbReference type="ARBA" id="ARBA00004123"/>
    </source>
</evidence>
<reference evidence="10 11" key="2">
    <citation type="journal article" date="2009" name="PLoS ONE">
        <title>An integrated genetic and cytogenetic map of the cucumber genome.</title>
        <authorList>
            <person name="Ren Y."/>
            <person name="Zhang Z."/>
            <person name="Liu J."/>
            <person name="Staub J.E."/>
            <person name="Han Y."/>
            <person name="Cheng Z."/>
            <person name="Li X."/>
            <person name="Lu J."/>
            <person name="Miao H."/>
            <person name="Kang H."/>
            <person name="Xie B."/>
            <person name="Gu X."/>
            <person name="Wang X."/>
            <person name="Du Y."/>
            <person name="Jin W."/>
            <person name="Huang S."/>
        </authorList>
    </citation>
    <scope>NUCLEOTIDE SEQUENCE [LARGE SCALE GENOMIC DNA]</scope>
    <source>
        <strain evidence="11">cv. 9930</strain>
    </source>
</reference>
<dbReference type="GO" id="GO:0016787">
    <property type="term" value="F:hydrolase activity"/>
    <property type="evidence" value="ECO:0007669"/>
    <property type="project" value="UniProtKB-KW"/>
</dbReference>
<dbReference type="EMBL" id="CM002926">
    <property type="protein sequence ID" value="KGN50700.1"/>
    <property type="molecule type" value="Genomic_DNA"/>
</dbReference>
<evidence type="ECO:0000256" key="3">
    <source>
        <dbReference type="ARBA" id="ARBA00022801"/>
    </source>
</evidence>
<keyword evidence="5" id="KW-0067">ATP-binding</keyword>
<dbReference type="InterPro" id="IPR014001">
    <property type="entry name" value="Helicase_ATP-bd"/>
</dbReference>
<sequence length="1264" mass="145829">MVKTKRRVYEFKHPFNDYPFEAMCCGSWQAVEKIRIRNGLITLHLVNDQFMVLERGPYSDFRVRSRQATSSDCTCFLRPGVDVCVLSFSNNMENLDMQSPQPVWIDAKISSIKRRPHQAGCSCQFYVQLYADSKPLGSEKGSLCKEIVEMGIDQISILQRVRKNICEGQFYRWDCSEDSSLLPKTKLLLGKFLSDLSWLIVTSALKHVTFDVISLDNKILYQVLEINQKSTSVTSDKILHTVNFRDDDGRLIPIIHQLDTSDNIEILPGEDAFDNQLRSITDPVDLRRSKRRNVQPVRFLGCDSIDESEIDYSGTRIYKNDQLNDDDEMILPLAYLFGTPVGSSKQKIENESNHDSNKLSVHDDLSVFKSRIKSLEMKSGMSDELEDKNQLAIVPILDEQPIASDPYPNVANSCGNYTKQITEMSSTYYYINNKSKIRKRKFSDFQDVDFENDIDSCRGKASSSKGRRPSYHSISYKENGHPKERPWQKRSLSAGAYKDLINSFLKNIDSTIKKDEPQIIDQWKEFKNKSCLDKKIEMEMPSNEKEEESSEIEMLWREMEISLASSYLIDANQGFSNGTSMEPEQKPSKWCKHEFKLNEEIGMLCHICGFVSTEIKDVSAPFMQHMGWSTEERRTEEKDPEHNSDEEEEMNIFSGLPSSDDTLSEENDNVWALIPEFRNKLHLHQKKAFEFLWKNVAGSMVPALMDQATRKIGGCVISHTPGAGKTFLIISFLVSYLKLFPGKRPLVLAPKTTLYTWYKEFIKWEVPVPIHLIHGRRTYRVFRANSKPVTFAGPRPTDDVMHILDCLEKIKKWHAHPSVLVMGYTSFLTLMREDAKFAHRKYMAKVLRQSPGILILDEGHNPRSTKSRLRKVLMKVETDLRILLSGTLFQNNFCEYFNTLCLARPKFVNEVLKKLDPKFQRKKKKAPHLQEARARKFFLDKIARKIDAGDEEDRRDGLNMLRNMTGGFIDVYEGGSKDGLPGLQIYTLLMNTTDIQQEILNKLHKIMAQFPGYPLELELLITLGSIHPWLVKTAVCANKFFTDREMMELDKYKFDLRKGSKVMFVLNLVYRVVKKEKILIFCHNIAPVRLFVELFENVFRWKRGREILALTGDLELFERGKVMDKFEDPVGPSKVLLASITACAEGISLTAASRVILLDSEWNPSKTKQAIARAFRPGQLKVVYVYQLLVTGTLEEDKYKRTTWKEWVSSMIFSEAFVEDPSKWQAEKIEDEVLREMVEEDRVKSFHMIMKNEKASTVIRELKD</sequence>
<dbReference type="Proteomes" id="UP000029981">
    <property type="component" value="Chromosome 5"/>
</dbReference>
<dbReference type="SMART" id="SM00490">
    <property type="entry name" value="HELICc"/>
    <property type="match status" value="1"/>
</dbReference>
<dbReference type="AlphaFoldDB" id="A0A0A0KM17"/>
<evidence type="ECO:0000256" key="6">
    <source>
        <dbReference type="ARBA" id="ARBA00023242"/>
    </source>
</evidence>
<dbReference type="PANTHER" id="PTHR45821:SF2">
    <property type="entry name" value="SNF2 DOMAIN-CONTAINING PROTEIN CLASSY 2"/>
    <property type="match status" value="1"/>
</dbReference>
<dbReference type="OrthoDB" id="448448at2759"/>
<feature type="compositionally biased region" description="Basic and acidic residues" evidence="7">
    <location>
        <begin position="630"/>
        <end position="643"/>
    </location>
</feature>
<dbReference type="Gene3D" id="3.40.50.300">
    <property type="entry name" value="P-loop containing nucleotide triphosphate hydrolases"/>
    <property type="match status" value="1"/>
</dbReference>
<dbReference type="Pfam" id="PF00271">
    <property type="entry name" value="Helicase_C"/>
    <property type="match status" value="1"/>
</dbReference>
<dbReference type="InterPro" id="IPR001650">
    <property type="entry name" value="Helicase_C-like"/>
</dbReference>
<gene>
    <name evidence="10" type="ORF">Csa_5G217680</name>
</gene>
<dbReference type="InterPro" id="IPR044567">
    <property type="entry name" value="CLSY/DRD1"/>
</dbReference>
<organism evidence="10 11">
    <name type="scientific">Cucumis sativus</name>
    <name type="common">Cucumber</name>
    <dbReference type="NCBI Taxonomy" id="3659"/>
    <lineage>
        <taxon>Eukaryota</taxon>
        <taxon>Viridiplantae</taxon>
        <taxon>Streptophyta</taxon>
        <taxon>Embryophyta</taxon>
        <taxon>Tracheophyta</taxon>
        <taxon>Spermatophyta</taxon>
        <taxon>Magnoliopsida</taxon>
        <taxon>eudicotyledons</taxon>
        <taxon>Gunneridae</taxon>
        <taxon>Pentapetalae</taxon>
        <taxon>rosids</taxon>
        <taxon>fabids</taxon>
        <taxon>Cucurbitales</taxon>
        <taxon>Cucurbitaceae</taxon>
        <taxon>Benincaseae</taxon>
        <taxon>Cucumis</taxon>
    </lineage>
</organism>
<dbReference type="Gramene" id="KGN50700">
    <property type="protein sequence ID" value="KGN50700"/>
    <property type="gene ID" value="Csa_5G217680"/>
</dbReference>
<dbReference type="PROSITE" id="PS51192">
    <property type="entry name" value="HELICASE_ATP_BIND_1"/>
    <property type="match status" value="1"/>
</dbReference>